<accession>A0A1T4MCD4</accession>
<organism evidence="5 6">
    <name type="scientific">Cetobacterium ceti</name>
    <dbReference type="NCBI Taxonomy" id="180163"/>
    <lineage>
        <taxon>Bacteria</taxon>
        <taxon>Fusobacteriati</taxon>
        <taxon>Fusobacteriota</taxon>
        <taxon>Fusobacteriia</taxon>
        <taxon>Fusobacteriales</taxon>
        <taxon>Fusobacteriaceae</taxon>
        <taxon>Cetobacterium</taxon>
    </lineage>
</organism>
<keyword evidence="2" id="KW-0547">Nucleotide-binding</keyword>
<keyword evidence="3" id="KW-0067">ATP-binding</keyword>
<sequence>MVFTEEKLKGLYKKENFTEFYMKEGDILTPSGRQFLEDKKILLVKNKKEEKIEKVQEKEEKQFWKYQGENGELYIEKPEHMTQLFGNTLVNKNSKRIILRGKIDSFLSKWLLLQKEFLQIKNNKLNFDMESITTLLKKIVIGEVLNEPIEDVTILGETLNKIKEISHNPKKYFSREHLFDISAENSLIVLKLNEMRSLSRELELCAIDAFFVENGNIQRKDLIEIFNRISSGIYVMMLKGEKNEYGIR</sequence>
<evidence type="ECO:0000313" key="6">
    <source>
        <dbReference type="Proteomes" id="UP000191153"/>
    </source>
</evidence>
<dbReference type="SUPFAM" id="SSF89028">
    <property type="entry name" value="Cobalamin adenosyltransferase-like"/>
    <property type="match status" value="1"/>
</dbReference>
<dbReference type="GO" id="GO:0008817">
    <property type="term" value="F:corrinoid adenosyltransferase activity"/>
    <property type="evidence" value="ECO:0007669"/>
    <property type="project" value="InterPro"/>
</dbReference>
<keyword evidence="1 5" id="KW-0808">Transferase</keyword>
<evidence type="ECO:0000313" key="5">
    <source>
        <dbReference type="EMBL" id="SJZ64527.1"/>
    </source>
</evidence>
<dbReference type="Pfam" id="PF01923">
    <property type="entry name" value="Cob_adeno_trans"/>
    <property type="match status" value="1"/>
</dbReference>
<dbReference type="PIRSF" id="PIRSF012294">
    <property type="entry name" value="ATR_EutT"/>
    <property type="match status" value="1"/>
</dbReference>
<dbReference type="STRING" id="180163.SAMN02745174_01151"/>
<dbReference type="OrthoDB" id="306726at2"/>
<protein>
    <submittedName>
        <fullName evidence="5">Ethanolamine utilization cobalamin adenosyltransferase</fullName>
    </submittedName>
</protein>
<evidence type="ECO:0000256" key="3">
    <source>
        <dbReference type="ARBA" id="ARBA00022840"/>
    </source>
</evidence>
<evidence type="ECO:0000256" key="2">
    <source>
        <dbReference type="ARBA" id="ARBA00022741"/>
    </source>
</evidence>
<feature type="domain" description="Cobalamin adenosyltransferase-like" evidence="4">
    <location>
        <begin position="78"/>
        <end position="238"/>
    </location>
</feature>
<dbReference type="Gene3D" id="1.20.1200.10">
    <property type="entry name" value="Cobalamin adenosyltransferase-like"/>
    <property type="match status" value="1"/>
</dbReference>
<evidence type="ECO:0000259" key="4">
    <source>
        <dbReference type="Pfam" id="PF01923"/>
    </source>
</evidence>
<dbReference type="Proteomes" id="UP000191153">
    <property type="component" value="Unassembled WGS sequence"/>
</dbReference>
<dbReference type="GO" id="GO:0005524">
    <property type="term" value="F:ATP binding"/>
    <property type="evidence" value="ECO:0007669"/>
    <property type="project" value="UniProtKB-KW"/>
</dbReference>
<dbReference type="InterPro" id="IPR009194">
    <property type="entry name" value="AdoTrfase_EutT"/>
</dbReference>
<dbReference type="InterPro" id="IPR016030">
    <property type="entry name" value="CblAdoTrfase-like"/>
</dbReference>
<evidence type="ECO:0000256" key="1">
    <source>
        <dbReference type="ARBA" id="ARBA00022679"/>
    </source>
</evidence>
<gene>
    <name evidence="5" type="ORF">SAMN02745174_01151</name>
</gene>
<dbReference type="InterPro" id="IPR036451">
    <property type="entry name" value="CblAdoTrfase-like_sf"/>
</dbReference>
<reference evidence="5 6" key="1">
    <citation type="submission" date="2017-02" db="EMBL/GenBank/DDBJ databases">
        <authorList>
            <person name="Peterson S.W."/>
        </authorList>
    </citation>
    <scope>NUCLEOTIDE SEQUENCE [LARGE SCALE GENOMIC DNA]</scope>
    <source>
        <strain evidence="5 6">ATCC 700028</strain>
    </source>
</reference>
<proteinExistence type="predicted"/>
<dbReference type="RefSeq" id="WP_078693650.1">
    <property type="nucleotide sequence ID" value="NZ_FUWX01000008.1"/>
</dbReference>
<dbReference type="AlphaFoldDB" id="A0A1T4MCD4"/>
<dbReference type="GO" id="GO:0009236">
    <property type="term" value="P:cobalamin biosynthetic process"/>
    <property type="evidence" value="ECO:0007669"/>
    <property type="project" value="InterPro"/>
</dbReference>
<keyword evidence="6" id="KW-1185">Reference proteome</keyword>
<dbReference type="GO" id="GO:0006580">
    <property type="term" value="P:ethanolamine metabolic process"/>
    <property type="evidence" value="ECO:0007669"/>
    <property type="project" value="InterPro"/>
</dbReference>
<dbReference type="EMBL" id="FUWX01000008">
    <property type="protein sequence ID" value="SJZ64527.1"/>
    <property type="molecule type" value="Genomic_DNA"/>
</dbReference>
<name>A0A1T4MCD4_9FUSO</name>